<reference evidence="8" key="1">
    <citation type="submission" date="2020-09" db="EMBL/GenBank/DDBJ databases">
        <title>Comparative genome analyses of four rice-infecting Rhizoctonia solani isolates reveal extensive enrichment of homogalacturonan modification genes.</title>
        <authorList>
            <person name="Lee D.-Y."/>
            <person name="Jeon J."/>
            <person name="Kim K.-T."/>
            <person name="Cheong K."/>
            <person name="Song H."/>
            <person name="Choi G."/>
            <person name="Ko J."/>
            <person name="Opiyo S.O."/>
            <person name="Zuo S."/>
            <person name="Madhav S."/>
            <person name="Lee Y.-H."/>
            <person name="Wang G.-L."/>
        </authorList>
    </citation>
    <scope>NUCLEOTIDE SEQUENCE</scope>
    <source>
        <strain evidence="8">AG1-IA WGL</strain>
    </source>
</reference>
<dbReference type="Pfam" id="PF04082">
    <property type="entry name" value="Fungal_trans"/>
    <property type="match status" value="1"/>
</dbReference>
<keyword evidence="2" id="KW-0479">Metal-binding</keyword>
<keyword evidence="3" id="KW-0805">Transcription regulation</keyword>
<dbReference type="EMBL" id="JACYCD010000467">
    <property type="protein sequence ID" value="KAF8693193.1"/>
    <property type="molecule type" value="Genomic_DNA"/>
</dbReference>
<organism evidence="8 9">
    <name type="scientific">Rhizoctonia solani</name>
    <dbReference type="NCBI Taxonomy" id="456999"/>
    <lineage>
        <taxon>Eukaryota</taxon>
        <taxon>Fungi</taxon>
        <taxon>Dikarya</taxon>
        <taxon>Basidiomycota</taxon>
        <taxon>Agaricomycotina</taxon>
        <taxon>Agaricomycetes</taxon>
        <taxon>Cantharellales</taxon>
        <taxon>Ceratobasidiaceae</taxon>
        <taxon>Rhizoctonia</taxon>
    </lineage>
</organism>
<feature type="compositionally biased region" description="Polar residues" evidence="6">
    <location>
        <begin position="10"/>
        <end position="20"/>
    </location>
</feature>
<name>A0A8H7HLJ7_9AGAM</name>
<evidence type="ECO:0000313" key="9">
    <source>
        <dbReference type="Proteomes" id="UP000602905"/>
    </source>
</evidence>
<proteinExistence type="predicted"/>
<dbReference type="Gene3D" id="4.10.240.10">
    <property type="entry name" value="Zn(2)-C6 fungal-type DNA-binding domain"/>
    <property type="match status" value="1"/>
</dbReference>
<keyword evidence="4" id="KW-0804">Transcription</keyword>
<evidence type="ECO:0000313" key="8">
    <source>
        <dbReference type="EMBL" id="KAF8693193.1"/>
    </source>
</evidence>
<comment type="caution">
    <text evidence="8">The sequence shown here is derived from an EMBL/GenBank/DDBJ whole genome shotgun (WGS) entry which is preliminary data.</text>
</comment>
<accession>A0A8H7HLJ7</accession>
<evidence type="ECO:0000256" key="6">
    <source>
        <dbReference type="SAM" id="MobiDB-lite"/>
    </source>
</evidence>
<dbReference type="CDD" id="cd12148">
    <property type="entry name" value="fungal_TF_MHR"/>
    <property type="match status" value="1"/>
</dbReference>
<evidence type="ECO:0000256" key="4">
    <source>
        <dbReference type="ARBA" id="ARBA00023163"/>
    </source>
</evidence>
<evidence type="ECO:0000256" key="3">
    <source>
        <dbReference type="ARBA" id="ARBA00023015"/>
    </source>
</evidence>
<dbReference type="GO" id="GO:0003677">
    <property type="term" value="F:DNA binding"/>
    <property type="evidence" value="ECO:0007669"/>
    <property type="project" value="UniProtKB-KW"/>
</dbReference>
<feature type="region of interest" description="Disordered" evidence="6">
    <location>
        <begin position="1"/>
        <end position="20"/>
    </location>
</feature>
<evidence type="ECO:0000256" key="1">
    <source>
        <dbReference type="ARBA" id="ARBA00004123"/>
    </source>
</evidence>
<sequence length="714" mass="79206">MTRLAEKGRQQSMPRPCTNNAPCFVSGSRRTIYPGQRSTNAHHIRPHFTMPYSYTPANPTLHRGGACLECRRRKLLKRHRFQKCDGIRPICGCCQRGKRATQCNFDPPEGRVFALQQRIYELEESIRAIESRPRRSRRGSPESPSNAPEAWFTATVPILNANQYDQSYFTPQLIDLPASVDWSPDMAIDSPALSFEMYEPSSSGPLRQGRSTQDWLFNTPLSSLVGPVETDPLSAFALLARMPPTMSFEPATVSLLSSPMHDFLIASFMARRREYGLQIDEESFLTSFALPPDHPSAVRPALRNAVYLLACHALSTRTPALAQYESLFVDKVRQGIANSLETAQEDSGGLFTGVILASILLARYLLIMGRIREAYHQTASVARFAISCGLHQLSTLDLRSHSPGSRAPLLLPPPTDFIALGERIHAFWAIYNLDRTISAVAGLPSTFGDDGSDGVDARERITTLWPRPLREYRSPEQLMHTPQSTISDYFSNVTLNGSVNRRVMNPGVHMLEAQAVEIHHRAHEAIHRSGADSGTSTRLFVLGRSALDLLRDAPPLDYFDDNDSEHTGVNPFIVKALALAYASQLKISLAQHGRAAYGDPAMHQIGAQLAGLLRRAQPTTGLDILVGVRVYLSVRSVIQYTSLMYARADQVTEQLEKSLAYLRSAHVVLAIIPKRTRTSRIGIYHELGGSRPELGLLTVAPRVPLDYLGKRNPA</sequence>
<dbReference type="InterPro" id="IPR036864">
    <property type="entry name" value="Zn2-C6_fun-type_DNA-bd_sf"/>
</dbReference>
<dbReference type="InterPro" id="IPR050815">
    <property type="entry name" value="TF_fung"/>
</dbReference>
<gene>
    <name evidence="8" type="ORF">RHS03_08416</name>
</gene>
<feature type="non-terminal residue" evidence="8">
    <location>
        <position position="714"/>
    </location>
</feature>
<evidence type="ECO:0000256" key="2">
    <source>
        <dbReference type="ARBA" id="ARBA00022723"/>
    </source>
</evidence>
<evidence type="ECO:0000256" key="5">
    <source>
        <dbReference type="ARBA" id="ARBA00023242"/>
    </source>
</evidence>
<dbReference type="Proteomes" id="UP000602905">
    <property type="component" value="Unassembled WGS sequence"/>
</dbReference>
<dbReference type="OrthoDB" id="2309723at2759"/>
<dbReference type="GO" id="GO:0006351">
    <property type="term" value="P:DNA-templated transcription"/>
    <property type="evidence" value="ECO:0007669"/>
    <property type="project" value="InterPro"/>
</dbReference>
<keyword evidence="5" id="KW-0539">Nucleus</keyword>
<dbReference type="PANTHER" id="PTHR47338">
    <property type="entry name" value="ZN(II)2CYS6 TRANSCRIPTION FACTOR (EUROFUNG)-RELATED"/>
    <property type="match status" value="1"/>
</dbReference>
<evidence type="ECO:0000259" key="7">
    <source>
        <dbReference type="SMART" id="SM00906"/>
    </source>
</evidence>
<dbReference type="GO" id="GO:0000981">
    <property type="term" value="F:DNA-binding transcription factor activity, RNA polymerase II-specific"/>
    <property type="evidence" value="ECO:0007669"/>
    <property type="project" value="InterPro"/>
</dbReference>
<comment type="subcellular location">
    <subcellularLocation>
        <location evidence="1">Nucleus</location>
    </subcellularLocation>
</comment>
<feature type="domain" description="Xylanolytic transcriptional activator regulatory" evidence="7">
    <location>
        <begin position="374"/>
        <end position="462"/>
    </location>
</feature>
<dbReference type="AlphaFoldDB" id="A0A8H7HLJ7"/>
<keyword evidence="8" id="KW-0238">DNA-binding</keyword>
<dbReference type="SMART" id="SM00906">
    <property type="entry name" value="Fungal_trans"/>
    <property type="match status" value="1"/>
</dbReference>
<protein>
    <submittedName>
        <fullName evidence="8">GAL4-like Zn(II)2Cys6 (Or C6 zinc) binuclear cluster DNA-binding domain</fullName>
    </submittedName>
</protein>
<dbReference type="PANTHER" id="PTHR47338:SF29">
    <property type="entry name" value="ZN(2)-C6 FUNGAL-TYPE DOMAIN-CONTAINING PROTEIN"/>
    <property type="match status" value="1"/>
</dbReference>
<dbReference type="InterPro" id="IPR007219">
    <property type="entry name" value="XnlR_reg_dom"/>
</dbReference>
<dbReference type="GO" id="GO:0005634">
    <property type="term" value="C:nucleus"/>
    <property type="evidence" value="ECO:0007669"/>
    <property type="project" value="UniProtKB-SubCell"/>
</dbReference>
<dbReference type="GO" id="GO:0008270">
    <property type="term" value="F:zinc ion binding"/>
    <property type="evidence" value="ECO:0007669"/>
    <property type="project" value="InterPro"/>
</dbReference>